<name>A0A516Q681_9ACTN</name>
<organism evidence="1 2">
    <name type="scientific">Microlunatus elymi</name>
    <dbReference type="NCBI Taxonomy" id="2596828"/>
    <lineage>
        <taxon>Bacteria</taxon>
        <taxon>Bacillati</taxon>
        <taxon>Actinomycetota</taxon>
        <taxon>Actinomycetes</taxon>
        <taxon>Propionibacteriales</taxon>
        <taxon>Propionibacteriaceae</taxon>
        <taxon>Microlunatus</taxon>
    </lineage>
</organism>
<dbReference type="Proteomes" id="UP000319263">
    <property type="component" value="Chromosome"/>
</dbReference>
<evidence type="ECO:0000313" key="2">
    <source>
        <dbReference type="Proteomes" id="UP000319263"/>
    </source>
</evidence>
<proteinExistence type="predicted"/>
<dbReference type="SUPFAM" id="SSF55961">
    <property type="entry name" value="Bet v1-like"/>
    <property type="match status" value="1"/>
</dbReference>
<dbReference type="AlphaFoldDB" id="A0A516Q681"/>
<sequence length="132" mass="14610">MLVMQQQSRHVSVFIDRPVAEVYDYASDPNNLPHWAAGLASGIRIEDGQVVADSPMGRIEIVFAPRNEFGVLDHDVITPDGTRTYNPMRVVASGGSSEVIFSVRRRDTSQEDFDNDCAAVLVDLESLKSIME</sequence>
<keyword evidence="2" id="KW-1185">Reference proteome</keyword>
<dbReference type="Gene3D" id="3.30.530.20">
    <property type="match status" value="1"/>
</dbReference>
<dbReference type="OrthoDB" id="880456at2"/>
<protein>
    <submittedName>
        <fullName evidence="1">SRPBCC family protein</fullName>
    </submittedName>
</protein>
<gene>
    <name evidence="1" type="ORF">FOE78_19475</name>
</gene>
<reference evidence="1 2" key="1">
    <citation type="submission" date="2019-07" db="EMBL/GenBank/DDBJ databases">
        <title>Microlunatus dokdonensis sp. nov. isolated from the rhizospheric soil of the wild plant Elymus tsukushiensis.</title>
        <authorList>
            <person name="Ghim S.-Y."/>
            <person name="Hwang Y.-J."/>
            <person name="Son J.-S."/>
            <person name="Shin J.-H."/>
        </authorList>
    </citation>
    <scope>NUCLEOTIDE SEQUENCE [LARGE SCALE GENOMIC DNA]</scope>
    <source>
        <strain evidence="1 2">KUDC0627</strain>
    </source>
</reference>
<evidence type="ECO:0000313" key="1">
    <source>
        <dbReference type="EMBL" id="QDP98950.1"/>
    </source>
</evidence>
<dbReference type="EMBL" id="CP041692">
    <property type="protein sequence ID" value="QDP98950.1"/>
    <property type="molecule type" value="Genomic_DNA"/>
</dbReference>
<dbReference type="InterPro" id="IPR023393">
    <property type="entry name" value="START-like_dom_sf"/>
</dbReference>
<dbReference type="KEGG" id="mik:FOE78_19475"/>
<accession>A0A516Q681</accession>